<evidence type="ECO:0000313" key="2">
    <source>
        <dbReference type="EMBL" id="EKC72903.1"/>
    </source>
</evidence>
<reference evidence="2" key="1">
    <citation type="journal article" date="2013" name="Environ. Microbiol.">
        <title>Microbiota from the distal guts of lean and obese adolescents exhibit partial functional redundancy besides clear differences in community structure.</title>
        <authorList>
            <person name="Ferrer M."/>
            <person name="Ruiz A."/>
            <person name="Lanza F."/>
            <person name="Haange S.B."/>
            <person name="Oberbach A."/>
            <person name="Till H."/>
            <person name="Bargiela R."/>
            <person name="Campoy C."/>
            <person name="Segura M.T."/>
            <person name="Richter M."/>
            <person name="von Bergen M."/>
            <person name="Seifert J."/>
            <person name="Suarez A."/>
        </authorList>
    </citation>
    <scope>NUCLEOTIDE SEQUENCE</scope>
</reference>
<comment type="caution">
    <text evidence="2">The sequence shown here is derived from an EMBL/GenBank/DDBJ whole genome shotgun (WGS) entry which is preliminary data.</text>
</comment>
<protein>
    <submittedName>
        <fullName evidence="2">Signal peptide, YSIRK family</fullName>
    </submittedName>
</protein>
<evidence type="ECO:0000259" key="1">
    <source>
        <dbReference type="Pfam" id="PF17802"/>
    </source>
</evidence>
<dbReference type="InterPro" id="IPR013783">
    <property type="entry name" value="Ig-like_fold"/>
</dbReference>
<dbReference type="EMBL" id="AJWZ01001742">
    <property type="protein sequence ID" value="EKC72903.1"/>
    <property type="molecule type" value="Genomic_DNA"/>
</dbReference>
<dbReference type="InterPro" id="IPR041033">
    <property type="entry name" value="SpaA_PFL_dom_1"/>
</dbReference>
<accession>K1TSX9</accession>
<feature type="domain" description="SpaA-like prealbumin fold" evidence="1">
    <location>
        <begin position="6"/>
        <end position="77"/>
    </location>
</feature>
<feature type="non-terminal residue" evidence="2">
    <location>
        <position position="1"/>
    </location>
</feature>
<organism evidence="2">
    <name type="scientific">human gut metagenome</name>
    <dbReference type="NCBI Taxonomy" id="408170"/>
    <lineage>
        <taxon>unclassified sequences</taxon>
        <taxon>metagenomes</taxon>
        <taxon>organismal metagenomes</taxon>
    </lineage>
</organism>
<dbReference type="AlphaFoldDB" id="K1TSX9"/>
<dbReference type="Pfam" id="PF17802">
    <property type="entry name" value="SpaA"/>
    <property type="match status" value="1"/>
</dbReference>
<sequence>SGIGVGGAVYGLYSDSACASLYDKLTTSADGKGTFAKSVDVGKTYYIKEITAPTGYELDDTVYPVITNEENSTVETAVIQTIYEDAVKADLKIKKSSTDGIVSNLWFAISDSLLATSTTQFQPIKTAKRLLKV</sequence>
<proteinExistence type="predicted"/>
<gene>
    <name evidence="2" type="ORF">OBE_02662</name>
</gene>
<dbReference type="Gene3D" id="2.60.40.10">
    <property type="entry name" value="Immunoglobulins"/>
    <property type="match status" value="1"/>
</dbReference>
<name>K1TSX9_9ZZZZ</name>